<proteinExistence type="predicted"/>
<protein>
    <recommendedName>
        <fullName evidence="4">Cache domain-containing protein</fullName>
    </recommendedName>
</protein>
<evidence type="ECO:0000313" key="2">
    <source>
        <dbReference type="EMBL" id="PUB18817.1"/>
    </source>
</evidence>
<sequence length="191" mass="20639">MRLATLGLLFLAGSGSLAHADEYHGALQNFLETNIRAWASNPVLVEAINEQNVRTADFDQAMIDQADLLWRAQVDIEGAENIEEVLINPAANFLREQVVASAGAITEVFIMDSHGMNVAASAVTSDYWQGDEAKFTQTYPMGPDAVHLGDVELDQSTQAVQSQVSIPMVDPDTSEVIGAMTVAIDLTYLAQ</sequence>
<keyword evidence="1" id="KW-0732">Signal</keyword>
<feature type="chain" id="PRO_5015623605" description="Cache domain-containing protein" evidence="1">
    <location>
        <begin position="21"/>
        <end position="191"/>
    </location>
</feature>
<dbReference type="AlphaFoldDB" id="A0A2T6KQH8"/>
<dbReference type="EMBL" id="QBUD01000001">
    <property type="protein sequence ID" value="PUB18817.1"/>
    <property type="molecule type" value="Genomic_DNA"/>
</dbReference>
<dbReference type="RefSeq" id="WP_108385107.1">
    <property type="nucleotide sequence ID" value="NZ_QBUD01000001.1"/>
</dbReference>
<gene>
    <name evidence="2" type="ORF">C8N45_101406</name>
</gene>
<accession>A0A2T6KQH8</accession>
<evidence type="ECO:0000256" key="1">
    <source>
        <dbReference type="SAM" id="SignalP"/>
    </source>
</evidence>
<reference evidence="2 3" key="1">
    <citation type="submission" date="2018-04" db="EMBL/GenBank/DDBJ databases">
        <title>Genomic Encyclopedia of Archaeal and Bacterial Type Strains, Phase II (KMG-II): from individual species to whole genera.</title>
        <authorList>
            <person name="Goeker M."/>
        </authorList>
    </citation>
    <scope>NUCLEOTIDE SEQUENCE [LARGE SCALE GENOMIC DNA]</scope>
    <source>
        <strain evidence="2 3">DSM 29955</strain>
    </source>
</reference>
<name>A0A2T6KQH8_9RHOB</name>
<evidence type="ECO:0008006" key="4">
    <source>
        <dbReference type="Google" id="ProtNLM"/>
    </source>
</evidence>
<feature type="signal peptide" evidence="1">
    <location>
        <begin position="1"/>
        <end position="20"/>
    </location>
</feature>
<dbReference type="OrthoDB" id="195732at2"/>
<keyword evidence="3" id="KW-1185">Reference proteome</keyword>
<organism evidence="2 3">
    <name type="scientific">Yoonia sediminilitoris</name>
    <dbReference type="NCBI Taxonomy" id="1286148"/>
    <lineage>
        <taxon>Bacteria</taxon>
        <taxon>Pseudomonadati</taxon>
        <taxon>Pseudomonadota</taxon>
        <taxon>Alphaproteobacteria</taxon>
        <taxon>Rhodobacterales</taxon>
        <taxon>Paracoccaceae</taxon>
        <taxon>Yoonia</taxon>
    </lineage>
</organism>
<evidence type="ECO:0000313" key="3">
    <source>
        <dbReference type="Proteomes" id="UP000244523"/>
    </source>
</evidence>
<dbReference type="Proteomes" id="UP000244523">
    <property type="component" value="Unassembled WGS sequence"/>
</dbReference>
<comment type="caution">
    <text evidence="2">The sequence shown here is derived from an EMBL/GenBank/DDBJ whole genome shotgun (WGS) entry which is preliminary data.</text>
</comment>